<dbReference type="InterPro" id="IPR030381">
    <property type="entry name" value="G_DYNAMIN_dom"/>
</dbReference>
<feature type="region of interest" description="Disordered" evidence="21">
    <location>
        <begin position="233"/>
        <end position="268"/>
    </location>
</feature>
<evidence type="ECO:0000256" key="12">
    <source>
        <dbReference type="ARBA" id="ARBA00023121"/>
    </source>
</evidence>
<evidence type="ECO:0000256" key="7">
    <source>
        <dbReference type="ARBA" id="ARBA00022792"/>
    </source>
</evidence>
<keyword evidence="14" id="KW-0342">GTP-binding</keyword>
<protein>
    <recommendedName>
        <fullName evidence="17">Dynamin-like GTPase OPA1, mitochondrial</fullName>
        <ecNumber evidence="3">3.6.5.5</ecNumber>
    </recommendedName>
    <alternativeName>
        <fullName evidence="20">Optic atrophy protein 1 homolog</fullName>
    </alternativeName>
</protein>
<comment type="catalytic activity">
    <reaction evidence="18">
        <text>GTP + H2O = GDP + phosphate + H(+)</text>
        <dbReference type="Rhea" id="RHEA:19669"/>
        <dbReference type="ChEBI" id="CHEBI:15377"/>
        <dbReference type="ChEBI" id="CHEBI:15378"/>
        <dbReference type="ChEBI" id="CHEBI:37565"/>
        <dbReference type="ChEBI" id="CHEBI:43474"/>
        <dbReference type="ChEBI" id="CHEBI:58189"/>
        <dbReference type="EC" id="3.6.5.5"/>
    </reaction>
</comment>
<dbReference type="GO" id="GO:0005874">
    <property type="term" value="C:microtubule"/>
    <property type="evidence" value="ECO:0007669"/>
    <property type="project" value="TreeGrafter"/>
</dbReference>
<evidence type="ECO:0000256" key="1">
    <source>
        <dbReference type="ARBA" id="ARBA00004434"/>
    </source>
</evidence>
<evidence type="ECO:0000256" key="10">
    <source>
        <dbReference type="ARBA" id="ARBA00022989"/>
    </source>
</evidence>
<evidence type="ECO:0000256" key="11">
    <source>
        <dbReference type="ARBA" id="ARBA00023054"/>
    </source>
</evidence>
<evidence type="ECO:0000256" key="14">
    <source>
        <dbReference type="ARBA" id="ARBA00023134"/>
    </source>
</evidence>
<dbReference type="SUPFAM" id="SSF52540">
    <property type="entry name" value="P-loop containing nucleoside triphosphate hydrolases"/>
    <property type="match status" value="1"/>
</dbReference>
<reference evidence="23" key="4">
    <citation type="submission" date="2025-09" db="UniProtKB">
        <authorList>
            <consortium name="Ensembl"/>
        </authorList>
    </citation>
    <scope>IDENTIFICATION</scope>
</reference>
<evidence type="ECO:0000256" key="6">
    <source>
        <dbReference type="ARBA" id="ARBA00022741"/>
    </source>
</evidence>
<evidence type="ECO:0000256" key="18">
    <source>
        <dbReference type="ARBA" id="ARBA00048040"/>
    </source>
</evidence>
<dbReference type="SMART" id="SM00053">
    <property type="entry name" value="DYNc"/>
    <property type="match status" value="1"/>
</dbReference>
<evidence type="ECO:0000256" key="21">
    <source>
        <dbReference type="SAM" id="MobiDB-lite"/>
    </source>
</evidence>
<dbReference type="Proteomes" id="UP000265100">
    <property type="component" value="Chromosome 15"/>
</dbReference>
<evidence type="ECO:0000259" key="22">
    <source>
        <dbReference type="PROSITE" id="PS51718"/>
    </source>
</evidence>
<dbReference type="InterPro" id="IPR001401">
    <property type="entry name" value="Dynamin_GTPase"/>
</dbReference>
<sequence length="1011" mass="116480">MLRVGSRAACVACRNLVANNMGVRFRIPLQKLHPLSRAIHHRYSGNGNPQRPPHRTAARYFTSMSRLPMRPPKPHPGSGGHGYQQQRNFWVARLAARLLKLRYILLGSAVGGGYTAKKTYDEWKEMLPDFSEYNWVIPDFVWELSEQIDLDKLAKALPEMEEIAKLLPDFDKIGENFTFLKSLLTSGDLGSEVKGASVLPTPLFSFCGYLTIQGLLGELILIQQQIQRHEEEVRRAAAASSARPQPSEPAPNPSPPQQSRKSSDKEKIDQLQEELLRTQLRYQRMLERLEKENKELRKVVLQKDDKGIHQRKVKKSLIDMYSEVLDVLSDYDANYNTQDHLPRVVVVGDQSAGKTSVLEMIAQARIFPRGSGEMMTRSPVKVTLSEGPHHVAMFKDSGREFDLTKEEDLAALRHEIELRMRKSVKEGQTVSSETISLSVKGPGIQRMVLVDLPGVISTVTAGMATDTKETIFSISKAYMQNPNAIILCIQDGSVDAERSIVTDLVSQMDPQGKRTIFVLTKVDLAEKNLASPSRIQQIVEGKLFPMKALGYFAVVTGKGSSAESIDSIKDYEEDFFQNSRLLRDGMLKAHQVTTKNLSLAVADCFWKMVRESVEQQADVFKASRFNLETEWKNNYPRLRELDRNELFEKAKNEILDEVISLSQVTPQHWESILQKKLWERVSTHVIENIYLPAAQTMDSGTFNTTVDIKLKQWTDKQLPHKALEIAWETLQEEFARFMAEYKGKDQDDIFDKLKEAVKDDSIKRHKWNERALDSLRVIQHNALEDRSITDKPQWDAAIQFMEETLQSRLKDTESVIKDMVGPDWKERWLSWKNRTPDQHIRNETKNELDRLLKLHDEHTAYLANDEVTTVRKNLEARSVEVDPMLIKDTWHQLYRRHFLQKALSHCNLCKRGFYYYQRHFVDSELECNDVVLFWRIQRMLVITANTLRQQLTNTEVRRLEKNVKEVLDDFGEDMEKKTQLITGRRVQLAEDLSKTHKHLQSRKYTADTQRL</sequence>
<dbReference type="GO" id="GO:0008053">
    <property type="term" value="P:mitochondrial fusion"/>
    <property type="evidence" value="ECO:0007669"/>
    <property type="project" value="TreeGrafter"/>
</dbReference>
<feature type="domain" description="Dynamin-type G" evidence="22">
    <location>
        <begin position="338"/>
        <end position="614"/>
    </location>
</feature>
<keyword evidence="15" id="KW-0472">Membrane</keyword>
<dbReference type="GO" id="GO:0008017">
    <property type="term" value="F:microtubule binding"/>
    <property type="evidence" value="ECO:0007669"/>
    <property type="project" value="TreeGrafter"/>
</dbReference>
<evidence type="ECO:0000256" key="9">
    <source>
        <dbReference type="ARBA" id="ARBA00022946"/>
    </source>
</evidence>
<evidence type="ECO:0000313" key="24">
    <source>
        <dbReference type="Proteomes" id="UP000265100"/>
    </source>
</evidence>
<accession>A0AAX7T3H9</accession>
<dbReference type="GO" id="GO:0000266">
    <property type="term" value="P:mitochondrial fission"/>
    <property type="evidence" value="ECO:0007669"/>
    <property type="project" value="TreeGrafter"/>
</dbReference>
<evidence type="ECO:0000256" key="3">
    <source>
        <dbReference type="ARBA" id="ARBA00011980"/>
    </source>
</evidence>
<dbReference type="InterPro" id="IPR022812">
    <property type="entry name" value="Dynamin"/>
</dbReference>
<keyword evidence="8" id="KW-0378">Hydrolase</keyword>
<reference evidence="24" key="2">
    <citation type="submission" date="2023-03" db="EMBL/GenBank/DDBJ databases">
        <authorList>
            <consortium name="Wellcome Sanger Institute Data Sharing"/>
        </authorList>
    </citation>
    <scope>NUCLEOTIDE SEQUENCE [LARGE SCALE GENOMIC DNA]</scope>
</reference>
<dbReference type="EC" id="3.6.5.5" evidence="3"/>
<proteinExistence type="predicted"/>
<evidence type="ECO:0000256" key="16">
    <source>
        <dbReference type="ARBA" id="ARBA00023157"/>
    </source>
</evidence>
<reference evidence="23" key="3">
    <citation type="submission" date="2025-08" db="UniProtKB">
        <authorList>
            <consortium name="Ensembl"/>
        </authorList>
    </citation>
    <scope>IDENTIFICATION</scope>
</reference>
<dbReference type="GeneTree" id="ENSGT00550000074851"/>
<dbReference type="GO" id="GO:0016559">
    <property type="term" value="P:peroxisome fission"/>
    <property type="evidence" value="ECO:0007669"/>
    <property type="project" value="TreeGrafter"/>
</dbReference>
<keyword evidence="5" id="KW-0053">Apoptosis</keyword>
<dbReference type="InterPro" id="IPR027417">
    <property type="entry name" value="P-loop_NTPase"/>
</dbReference>
<keyword evidence="6" id="KW-0547">Nucleotide-binding</keyword>
<comment type="subcellular location">
    <subcellularLocation>
        <location evidence="1">Mitochondrion inner membrane</location>
        <topology evidence="1">Single-pass membrane protein</topology>
    </subcellularLocation>
    <subcellularLocation>
        <location evidence="2">Mitochondrion intermembrane space</location>
    </subcellularLocation>
</comment>
<evidence type="ECO:0000256" key="19">
    <source>
        <dbReference type="ARBA" id="ARBA00063873"/>
    </source>
</evidence>
<evidence type="ECO:0000313" key="23">
    <source>
        <dbReference type="Ensembl" id="ENSACLP00000050760.1"/>
    </source>
</evidence>
<keyword evidence="24" id="KW-1185">Reference proteome</keyword>
<keyword evidence="10" id="KW-1133">Transmembrane helix</keyword>
<dbReference type="GO" id="GO:0003924">
    <property type="term" value="F:GTPase activity"/>
    <property type="evidence" value="ECO:0007669"/>
    <property type="project" value="InterPro"/>
</dbReference>
<keyword evidence="7" id="KW-0999">Mitochondrion inner membrane</keyword>
<dbReference type="InterPro" id="IPR045817">
    <property type="entry name" value="OPA1_C"/>
</dbReference>
<dbReference type="PRINTS" id="PR00195">
    <property type="entry name" value="DYNAMIN"/>
</dbReference>
<dbReference type="GO" id="GO:0005743">
    <property type="term" value="C:mitochondrial inner membrane"/>
    <property type="evidence" value="ECO:0007669"/>
    <property type="project" value="UniProtKB-SubCell"/>
</dbReference>
<dbReference type="PANTHER" id="PTHR11566">
    <property type="entry name" value="DYNAMIN"/>
    <property type="match status" value="1"/>
</dbReference>
<evidence type="ECO:0000256" key="8">
    <source>
        <dbReference type="ARBA" id="ARBA00022801"/>
    </source>
</evidence>
<organism evidence="23 24">
    <name type="scientific">Astatotilapia calliptera</name>
    <name type="common">Eastern happy</name>
    <name type="synonym">Chromis callipterus</name>
    <dbReference type="NCBI Taxonomy" id="8154"/>
    <lineage>
        <taxon>Eukaryota</taxon>
        <taxon>Metazoa</taxon>
        <taxon>Chordata</taxon>
        <taxon>Craniata</taxon>
        <taxon>Vertebrata</taxon>
        <taxon>Euteleostomi</taxon>
        <taxon>Actinopterygii</taxon>
        <taxon>Neopterygii</taxon>
        <taxon>Teleostei</taxon>
        <taxon>Neoteleostei</taxon>
        <taxon>Acanthomorphata</taxon>
        <taxon>Ovalentaria</taxon>
        <taxon>Cichlomorphae</taxon>
        <taxon>Cichliformes</taxon>
        <taxon>Cichlidae</taxon>
        <taxon>African cichlids</taxon>
        <taxon>Pseudocrenilabrinae</taxon>
        <taxon>Haplochromini</taxon>
        <taxon>Astatotilapia</taxon>
    </lineage>
</organism>
<evidence type="ECO:0000256" key="20">
    <source>
        <dbReference type="ARBA" id="ARBA00083666"/>
    </source>
</evidence>
<keyword evidence="13" id="KW-0496">Mitochondrion</keyword>
<evidence type="ECO:0000256" key="17">
    <source>
        <dbReference type="ARBA" id="ARBA00044791"/>
    </source>
</evidence>
<dbReference type="CDD" id="cd08771">
    <property type="entry name" value="DLP_1"/>
    <property type="match status" value="1"/>
</dbReference>
<dbReference type="InterPro" id="IPR045063">
    <property type="entry name" value="Dynamin_N"/>
</dbReference>
<dbReference type="AlphaFoldDB" id="A0AAX7T3H9"/>
<dbReference type="GO" id="GO:0006915">
    <property type="term" value="P:apoptotic process"/>
    <property type="evidence" value="ECO:0007669"/>
    <property type="project" value="UniProtKB-KW"/>
</dbReference>
<evidence type="ECO:0000256" key="13">
    <source>
        <dbReference type="ARBA" id="ARBA00023128"/>
    </source>
</evidence>
<evidence type="ECO:0000256" key="5">
    <source>
        <dbReference type="ARBA" id="ARBA00022703"/>
    </source>
</evidence>
<name>A0AAX7T3H9_ASTCA</name>
<dbReference type="GO" id="GO:0005525">
    <property type="term" value="F:GTP binding"/>
    <property type="evidence" value="ECO:0007669"/>
    <property type="project" value="UniProtKB-KW"/>
</dbReference>
<dbReference type="GO" id="GO:0006897">
    <property type="term" value="P:endocytosis"/>
    <property type="evidence" value="ECO:0007669"/>
    <property type="project" value="TreeGrafter"/>
</dbReference>
<dbReference type="Ensembl" id="ENSACLT00000086351.1">
    <property type="protein sequence ID" value="ENSACLP00000050760.1"/>
    <property type="gene ID" value="ENSACLG00000000210.2"/>
</dbReference>
<dbReference type="Pfam" id="PF19434">
    <property type="entry name" value="OPA1_C"/>
    <property type="match status" value="1"/>
</dbReference>
<keyword evidence="16" id="KW-1015">Disulfide bond</keyword>
<gene>
    <name evidence="23" type="primary">OPA1</name>
</gene>
<dbReference type="GO" id="GO:0008289">
    <property type="term" value="F:lipid binding"/>
    <property type="evidence" value="ECO:0007669"/>
    <property type="project" value="UniProtKB-KW"/>
</dbReference>
<evidence type="ECO:0000256" key="15">
    <source>
        <dbReference type="ARBA" id="ARBA00023136"/>
    </source>
</evidence>
<dbReference type="Pfam" id="PF00350">
    <property type="entry name" value="Dynamin_N"/>
    <property type="match status" value="1"/>
</dbReference>
<keyword evidence="9" id="KW-0809">Transit peptide</keyword>
<dbReference type="GO" id="GO:0048312">
    <property type="term" value="P:intracellular distribution of mitochondria"/>
    <property type="evidence" value="ECO:0007669"/>
    <property type="project" value="TreeGrafter"/>
</dbReference>
<feature type="compositionally biased region" description="Pro residues" evidence="21">
    <location>
        <begin position="246"/>
        <end position="256"/>
    </location>
</feature>
<dbReference type="GO" id="GO:0005758">
    <property type="term" value="C:mitochondrial intermembrane space"/>
    <property type="evidence" value="ECO:0007669"/>
    <property type="project" value="UniProtKB-SubCell"/>
</dbReference>
<feature type="compositionally biased region" description="Low complexity" evidence="21">
    <location>
        <begin position="236"/>
        <end position="245"/>
    </location>
</feature>
<keyword evidence="12" id="KW-0446">Lipid-binding</keyword>
<comment type="subunit">
    <text evidence="19">Oligomeric complex consisting of membrane-bound and soluble forms of OPA1.</text>
</comment>
<evidence type="ECO:0000256" key="4">
    <source>
        <dbReference type="ARBA" id="ARBA00022692"/>
    </source>
</evidence>
<keyword evidence="11" id="KW-0175">Coiled coil</keyword>
<dbReference type="PROSITE" id="PS51718">
    <property type="entry name" value="G_DYNAMIN_2"/>
    <property type="match status" value="1"/>
</dbReference>
<dbReference type="Gene3D" id="3.40.50.300">
    <property type="entry name" value="P-loop containing nucleotide triphosphate hydrolases"/>
    <property type="match status" value="1"/>
</dbReference>
<evidence type="ECO:0000256" key="2">
    <source>
        <dbReference type="ARBA" id="ARBA00004569"/>
    </source>
</evidence>
<reference evidence="23 24" key="1">
    <citation type="submission" date="2018-05" db="EMBL/GenBank/DDBJ databases">
        <authorList>
            <person name="Datahose"/>
        </authorList>
    </citation>
    <scope>NUCLEOTIDE SEQUENCE</scope>
</reference>
<dbReference type="FunFam" id="3.40.50.300:FF:000171">
    <property type="entry name" value="Dynamin-like 120 kDa protein, mitochondrial"/>
    <property type="match status" value="1"/>
</dbReference>
<dbReference type="PANTHER" id="PTHR11566:SF67">
    <property type="entry name" value="DYNAMIN-LIKE 120 KDA PROTEIN, MITOCHONDRIAL"/>
    <property type="match status" value="1"/>
</dbReference>
<keyword evidence="4" id="KW-0812">Transmembrane</keyword>